<sequence>MRTSFNQGGRKACLLFAQESRSINRIYRLARVPYWMSADIVSPERRSKIMSTIRGKNTKPEMVVRSVCHEIGLRYRLHCKDLPGAPDLVFPKHRLCIFVHGCFWHRHPHCKYAYTPKSRLDFWLPKLAKNVERDSQVQEKLKALGWKVVLVWECHTKDREVLRNEIRFAFGLNA</sequence>
<dbReference type="AlphaFoldDB" id="A0A5E6TYH4"/>
<gene>
    <name evidence="7" type="ORF">PS624_02918</name>
</gene>
<evidence type="ECO:0000256" key="4">
    <source>
        <dbReference type="ARBA" id="ARBA00022801"/>
    </source>
</evidence>
<evidence type="ECO:0000256" key="6">
    <source>
        <dbReference type="ARBA" id="ARBA00029466"/>
    </source>
</evidence>
<dbReference type="GO" id="GO:0004519">
    <property type="term" value="F:endonuclease activity"/>
    <property type="evidence" value="ECO:0007669"/>
    <property type="project" value="UniProtKB-KW"/>
</dbReference>
<keyword evidence="4" id="KW-0378">Hydrolase</keyword>
<evidence type="ECO:0000256" key="5">
    <source>
        <dbReference type="ARBA" id="ARBA00023204"/>
    </source>
</evidence>
<keyword evidence="5" id="KW-0234">DNA repair</keyword>
<dbReference type="Pfam" id="PF03852">
    <property type="entry name" value="Vsr"/>
    <property type="match status" value="1"/>
</dbReference>
<evidence type="ECO:0000256" key="2">
    <source>
        <dbReference type="ARBA" id="ARBA00022759"/>
    </source>
</evidence>
<dbReference type="InterPro" id="IPR011335">
    <property type="entry name" value="Restrct_endonuc-II-like"/>
</dbReference>
<evidence type="ECO:0000256" key="1">
    <source>
        <dbReference type="ARBA" id="ARBA00022722"/>
    </source>
</evidence>
<dbReference type="SUPFAM" id="SSF52980">
    <property type="entry name" value="Restriction endonuclease-like"/>
    <property type="match status" value="1"/>
</dbReference>
<dbReference type="CDD" id="cd00221">
    <property type="entry name" value="Vsr"/>
    <property type="match status" value="1"/>
</dbReference>
<evidence type="ECO:0000313" key="8">
    <source>
        <dbReference type="Proteomes" id="UP000326241"/>
    </source>
</evidence>
<reference evidence="7 8" key="1">
    <citation type="submission" date="2019-09" db="EMBL/GenBank/DDBJ databases">
        <authorList>
            <person name="Chandra G."/>
            <person name="Truman W A."/>
        </authorList>
    </citation>
    <scope>NUCLEOTIDE SEQUENCE [LARGE SCALE GENOMIC DNA]</scope>
    <source>
        <strain evidence="7">PS624</strain>
    </source>
</reference>
<keyword evidence="2" id="KW-0255">Endonuclease</keyword>
<dbReference type="InterPro" id="IPR004603">
    <property type="entry name" value="DNA_mismatch_endonuc_vsr"/>
</dbReference>
<organism evidence="7 8">
    <name type="scientific">Pseudomonas fluorescens</name>
    <dbReference type="NCBI Taxonomy" id="294"/>
    <lineage>
        <taxon>Bacteria</taxon>
        <taxon>Pseudomonadati</taxon>
        <taxon>Pseudomonadota</taxon>
        <taxon>Gammaproteobacteria</taxon>
        <taxon>Pseudomonadales</taxon>
        <taxon>Pseudomonadaceae</taxon>
        <taxon>Pseudomonas</taxon>
    </lineage>
</organism>
<keyword evidence="1" id="KW-0540">Nuclease</keyword>
<protein>
    <recommendedName>
        <fullName evidence="9">Very short patch repair endonuclease</fullName>
    </recommendedName>
</protein>
<keyword evidence="3" id="KW-0227">DNA damage</keyword>
<evidence type="ECO:0000313" key="7">
    <source>
        <dbReference type="EMBL" id="VVM92978.1"/>
    </source>
</evidence>
<comment type="similarity">
    <text evidence="6">Belongs to the Vsr family.</text>
</comment>
<proteinExistence type="inferred from homology"/>
<accession>A0A5E6TYH4</accession>
<dbReference type="NCBIfam" id="TIGR00632">
    <property type="entry name" value="vsr"/>
    <property type="match status" value="1"/>
</dbReference>
<evidence type="ECO:0000256" key="3">
    <source>
        <dbReference type="ARBA" id="ARBA00022763"/>
    </source>
</evidence>
<name>A0A5E6TYH4_PSEFL</name>
<dbReference type="EMBL" id="CABVGZ010000029">
    <property type="protein sequence ID" value="VVM92978.1"/>
    <property type="molecule type" value="Genomic_DNA"/>
</dbReference>
<dbReference type="GO" id="GO:0006298">
    <property type="term" value="P:mismatch repair"/>
    <property type="evidence" value="ECO:0007669"/>
    <property type="project" value="InterPro"/>
</dbReference>
<dbReference type="GO" id="GO:0016787">
    <property type="term" value="F:hydrolase activity"/>
    <property type="evidence" value="ECO:0007669"/>
    <property type="project" value="UniProtKB-KW"/>
</dbReference>
<evidence type="ECO:0008006" key="9">
    <source>
        <dbReference type="Google" id="ProtNLM"/>
    </source>
</evidence>
<dbReference type="Proteomes" id="UP000326241">
    <property type="component" value="Unassembled WGS sequence"/>
</dbReference>
<dbReference type="Gene3D" id="3.40.960.10">
    <property type="entry name" value="VSR Endonuclease"/>
    <property type="match status" value="1"/>
</dbReference>